<comment type="caution">
    <text evidence="3">The sequence shown here is derived from an EMBL/GenBank/DDBJ whole genome shotgun (WGS) entry which is preliminary data.</text>
</comment>
<keyword evidence="2" id="KW-0732">Signal</keyword>
<feature type="compositionally biased region" description="Low complexity" evidence="1">
    <location>
        <begin position="262"/>
        <end position="277"/>
    </location>
</feature>
<feature type="region of interest" description="Disordered" evidence="1">
    <location>
        <begin position="232"/>
        <end position="293"/>
    </location>
</feature>
<dbReference type="PANTHER" id="PTHR33964:SF9">
    <property type="match status" value="1"/>
</dbReference>
<evidence type="ECO:0000313" key="4">
    <source>
        <dbReference type="Proteomes" id="UP001487740"/>
    </source>
</evidence>
<protein>
    <submittedName>
        <fullName evidence="3">Uncharacterized protein</fullName>
    </submittedName>
</protein>
<evidence type="ECO:0000256" key="2">
    <source>
        <dbReference type="SAM" id="SignalP"/>
    </source>
</evidence>
<name>A0AAW0UI27_SCYPA</name>
<keyword evidence="4" id="KW-1185">Reference proteome</keyword>
<gene>
    <name evidence="3" type="ORF">O3P69_003443</name>
</gene>
<proteinExistence type="predicted"/>
<reference evidence="3 4" key="1">
    <citation type="submission" date="2023-03" db="EMBL/GenBank/DDBJ databases">
        <title>High-quality genome of Scylla paramamosain provides insights in environmental adaptation.</title>
        <authorList>
            <person name="Zhang L."/>
        </authorList>
    </citation>
    <scope>NUCLEOTIDE SEQUENCE [LARGE SCALE GENOMIC DNA]</scope>
    <source>
        <strain evidence="3">LZ_2023a</strain>
        <tissue evidence="3">Muscle</tissue>
    </source>
</reference>
<evidence type="ECO:0000256" key="1">
    <source>
        <dbReference type="SAM" id="MobiDB-lite"/>
    </source>
</evidence>
<dbReference type="AlphaFoldDB" id="A0AAW0UI27"/>
<dbReference type="EMBL" id="JARAKH010000011">
    <property type="protein sequence ID" value="KAK8399324.1"/>
    <property type="molecule type" value="Genomic_DNA"/>
</dbReference>
<accession>A0AAW0UI27</accession>
<feature type="chain" id="PRO_5043340115" evidence="2">
    <location>
        <begin position="21"/>
        <end position="334"/>
    </location>
</feature>
<organism evidence="3 4">
    <name type="scientific">Scylla paramamosain</name>
    <name type="common">Mud crab</name>
    <dbReference type="NCBI Taxonomy" id="85552"/>
    <lineage>
        <taxon>Eukaryota</taxon>
        <taxon>Metazoa</taxon>
        <taxon>Ecdysozoa</taxon>
        <taxon>Arthropoda</taxon>
        <taxon>Crustacea</taxon>
        <taxon>Multicrustacea</taxon>
        <taxon>Malacostraca</taxon>
        <taxon>Eumalacostraca</taxon>
        <taxon>Eucarida</taxon>
        <taxon>Decapoda</taxon>
        <taxon>Pleocyemata</taxon>
        <taxon>Brachyura</taxon>
        <taxon>Eubrachyura</taxon>
        <taxon>Portunoidea</taxon>
        <taxon>Portunidae</taxon>
        <taxon>Portuninae</taxon>
        <taxon>Scylla</taxon>
    </lineage>
</organism>
<feature type="compositionally biased region" description="Polar residues" evidence="1">
    <location>
        <begin position="279"/>
        <end position="293"/>
    </location>
</feature>
<feature type="signal peptide" evidence="2">
    <location>
        <begin position="1"/>
        <end position="20"/>
    </location>
</feature>
<feature type="compositionally biased region" description="Gly residues" evidence="1">
    <location>
        <begin position="232"/>
        <end position="244"/>
    </location>
</feature>
<sequence length="334" mass="35836">MSQPWTLMVALAALCGGALSVEGDGTQHLTRCIRMAEPLVKSPDYIFPLTTRDIEAVCKLWENFVYCVKEYAMTHLTAPQQREFYQVIDSSIKSANELCMNDPEYMRAYMGNAPCLRRVSTNSSLCGGQYRYMADVVQGLQATDAQVCCAHLKFRECVLQRTPRECDGTGGAPENGPPSHFMRTLLDRALGYLLQKCQNFVPNSRDCPPGNFEALTTTTTIAPDKATHMGLDGGGAFGGAGGSVDSGAGSSGDSHNHLGPATPSGVSSPTHSSPHTPRFTWTTPSTSQVTSDPSLSLAGNSLYGAESQQYRGSGKVVVPSMTLLSLFIFLLASV</sequence>
<dbReference type="PANTHER" id="PTHR33964">
    <property type="entry name" value="RE45066P-RELATED"/>
    <property type="match status" value="1"/>
</dbReference>
<evidence type="ECO:0000313" key="3">
    <source>
        <dbReference type="EMBL" id="KAK8399324.1"/>
    </source>
</evidence>
<dbReference type="Proteomes" id="UP001487740">
    <property type="component" value="Unassembled WGS sequence"/>
</dbReference>